<organism evidence="1 2">
    <name type="scientific">Achromobacter arsenitoxydans SY8</name>
    <dbReference type="NCBI Taxonomy" id="477184"/>
    <lineage>
        <taxon>Bacteria</taxon>
        <taxon>Pseudomonadati</taxon>
        <taxon>Pseudomonadota</taxon>
        <taxon>Betaproteobacteria</taxon>
        <taxon>Burkholderiales</taxon>
        <taxon>Alcaligenaceae</taxon>
        <taxon>Achromobacter</taxon>
    </lineage>
</organism>
<sequence>MATRIYKTPFAATGDKEALATADQPDGKVSLQSGWTPDYELPGDNPNYRPVGRQEMNGIVGEVTEGLGEVQLYGFAKWQAIDGGWPLGANVIRNETVYRSLIANNVSDPASGDPSWAEAMAGRLLAVKTYISSTTYDPTPGAKYARFKGVAPGGGSGGTLATGPGQAAASGAGSAGNHFDFFVMQGLTSMPITIGAAGAAGSSAPGNGGNGGDIVIGSIATIKGGYGGLAGNAQGTFPGLSGACQANAVSTISAVGTFGVLNGLGQTGVRGVVLGIVNILYSSGGNSAWGRGGTLDGAGAGIGGGGVGAGVGQNTPASPGFPGGAGIVVVEEYA</sequence>
<evidence type="ECO:0000313" key="2">
    <source>
        <dbReference type="Proteomes" id="UP000003113"/>
    </source>
</evidence>
<dbReference type="OrthoDB" id="9810174at2"/>
<dbReference type="Proteomes" id="UP000003113">
    <property type="component" value="Unassembled WGS sequence"/>
</dbReference>
<keyword evidence="2" id="KW-1185">Reference proteome</keyword>
<dbReference type="AlphaFoldDB" id="H0F6U9"/>
<reference evidence="1 2" key="1">
    <citation type="journal article" date="2012" name="J. Bacteriol.">
        <title>Genome sequence of the highly efficient arsenite-oxidizing bacterium Achromobacter arsenitoxydans SY8.</title>
        <authorList>
            <person name="Li X."/>
            <person name="Hu Y."/>
            <person name="Gong J."/>
            <person name="Lin Y."/>
            <person name="Johnstone L."/>
            <person name="Rensing C."/>
            <person name="Wang G."/>
        </authorList>
    </citation>
    <scope>NUCLEOTIDE SEQUENCE [LARGE SCALE GENOMIC DNA]</scope>
    <source>
        <strain evidence="1 2">SY8</strain>
    </source>
</reference>
<proteinExistence type="predicted"/>
<dbReference type="RefSeq" id="WP_008162689.1">
    <property type="nucleotide sequence ID" value="NZ_AGUF01000046.1"/>
</dbReference>
<dbReference type="STRING" id="477184.KYC_12798"/>
<evidence type="ECO:0000313" key="1">
    <source>
        <dbReference type="EMBL" id="EHK66007.1"/>
    </source>
</evidence>
<dbReference type="EMBL" id="AGUF01000046">
    <property type="protein sequence ID" value="EHK66007.1"/>
    <property type="molecule type" value="Genomic_DNA"/>
</dbReference>
<accession>H0F6U9</accession>
<comment type="caution">
    <text evidence="1">The sequence shown here is derived from an EMBL/GenBank/DDBJ whole genome shotgun (WGS) entry which is preliminary data.</text>
</comment>
<dbReference type="eggNOG" id="COG5301">
    <property type="taxonomic scope" value="Bacteria"/>
</dbReference>
<protein>
    <submittedName>
        <fullName evidence="1">Phage tail fiber protein</fullName>
    </submittedName>
</protein>
<name>H0F6U9_9BURK</name>
<gene>
    <name evidence="1" type="ORF">KYC_12798</name>
</gene>